<keyword evidence="3" id="KW-1185">Reference proteome</keyword>
<dbReference type="AlphaFoldDB" id="A0A2I0R4L3"/>
<accession>A0A2I0R4L3</accession>
<evidence type="ECO:0000313" key="2">
    <source>
        <dbReference type="EMBL" id="PKR81507.1"/>
    </source>
</evidence>
<keyword evidence="1" id="KW-1133">Transmembrane helix</keyword>
<sequence>MKNDPCKVRLFIDDDEQPIAELNTPVQFELDTSKLIDGEHTLRIVGKSINGREGIRKINFIVRNGPAIDIEGISENKVVDGTLPLMINAYDKGDYNKFVIEGSETPKSIPSWLWIILIAFVGWAAFYLITYFNI</sequence>
<name>A0A2I0R4L3_9FLAO</name>
<proteinExistence type="predicted"/>
<keyword evidence="1" id="KW-0812">Transmembrane</keyword>
<keyword evidence="1" id="KW-0472">Membrane</keyword>
<dbReference type="OrthoDB" id="893153at2"/>
<dbReference type="EMBL" id="PJNI01000003">
    <property type="protein sequence ID" value="PKR81507.1"/>
    <property type="molecule type" value="Genomic_DNA"/>
</dbReference>
<feature type="transmembrane region" description="Helical" evidence="1">
    <location>
        <begin position="112"/>
        <end position="132"/>
    </location>
</feature>
<reference evidence="2 3" key="1">
    <citation type="submission" date="2017-12" db="EMBL/GenBank/DDBJ databases">
        <title>The draft genome sequence of Brumimicrobium saltpan LHR20.</title>
        <authorList>
            <person name="Do Z.-J."/>
            <person name="Luo H.-R."/>
        </authorList>
    </citation>
    <scope>NUCLEOTIDE SEQUENCE [LARGE SCALE GENOMIC DNA]</scope>
    <source>
        <strain evidence="2 3">LHR20</strain>
    </source>
</reference>
<organism evidence="2 3">
    <name type="scientific">Brumimicrobium salinarum</name>
    <dbReference type="NCBI Taxonomy" id="2058658"/>
    <lineage>
        <taxon>Bacteria</taxon>
        <taxon>Pseudomonadati</taxon>
        <taxon>Bacteroidota</taxon>
        <taxon>Flavobacteriia</taxon>
        <taxon>Flavobacteriales</taxon>
        <taxon>Crocinitomicaceae</taxon>
        <taxon>Brumimicrobium</taxon>
    </lineage>
</organism>
<protein>
    <submittedName>
        <fullName evidence="2">Cytochrome C</fullName>
    </submittedName>
</protein>
<evidence type="ECO:0000256" key="1">
    <source>
        <dbReference type="SAM" id="Phobius"/>
    </source>
</evidence>
<evidence type="ECO:0000313" key="3">
    <source>
        <dbReference type="Proteomes" id="UP000236654"/>
    </source>
</evidence>
<dbReference type="Proteomes" id="UP000236654">
    <property type="component" value="Unassembled WGS sequence"/>
</dbReference>
<gene>
    <name evidence="2" type="ORF">CW751_04965</name>
</gene>
<comment type="caution">
    <text evidence="2">The sequence shown here is derived from an EMBL/GenBank/DDBJ whole genome shotgun (WGS) entry which is preliminary data.</text>
</comment>